<organism evidence="5 7">
    <name type="scientific">Elaeis guineensis var. tenera</name>
    <name type="common">Oil palm</name>
    <dbReference type="NCBI Taxonomy" id="51953"/>
    <lineage>
        <taxon>Eukaryota</taxon>
        <taxon>Viridiplantae</taxon>
        <taxon>Streptophyta</taxon>
        <taxon>Embryophyta</taxon>
        <taxon>Tracheophyta</taxon>
        <taxon>Spermatophyta</taxon>
        <taxon>Magnoliopsida</taxon>
        <taxon>Liliopsida</taxon>
        <taxon>Arecaceae</taxon>
        <taxon>Arecoideae</taxon>
        <taxon>Cocoseae</taxon>
        <taxon>Elaeidinae</taxon>
        <taxon>Elaeis</taxon>
    </lineage>
</organism>
<dbReference type="InterPro" id="IPR045849">
    <property type="entry name" value="IP5P_plant"/>
</dbReference>
<proteinExistence type="inferred from homology"/>
<evidence type="ECO:0000259" key="4">
    <source>
        <dbReference type="SMART" id="SM00128"/>
    </source>
</evidence>
<dbReference type="Pfam" id="PF22669">
    <property type="entry name" value="Exo_endo_phos2"/>
    <property type="match status" value="1"/>
</dbReference>
<dbReference type="GO" id="GO:0004439">
    <property type="term" value="F:phosphatidylinositol-4,5-bisphosphate 5-phosphatase activity"/>
    <property type="evidence" value="ECO:0007669"/>
    <property type="project" value="TreeGrafter"/>
</dbReference>
<dbReference type="SUPFAM" id="SSF56219">
    <property type="entry name" value="DNase I-like"/>
    <property type="match status" value="1"/>
</dbReference>
<evidence type="ECO:0000313" key="7">
    <source>
        <dbReference type="RefSeq" id="XP_019710438.1"/>
    </source>
</evidence>
<feature type="compositionally biased region" description="Basic and acidic residues" evidence="3">
    <location>
        <begin position="469"/>
        <end position="482"/>
    </location>
</feature>
<accession>A0A6J0PRA0</accession>
<dbReference type="GO" id="GO:0004445">
    <property type="term" value="F:inositol-polyphosphate 5-phosphatase activity"/>
    <property type="evidence" value="ECO:0007669"/>
    <property type="project" value="InterPro"/>
</dbReference>
<feature type="domain" description="Inositol polyphosphate-related phosphatase" evidence="4">
    <location>
        <begin position="90"/>
        <end position="466"/>
    </location>
</feature>
<evidence type="ECO:0000313" key="6">
    <source>
        <dbReference type="RefSeq" id="XP_010937699.1"/>
    </source>
</evidence>
<dbReference type="SMART" id="SM00128">
    <property type="entry name" value="IPPc"/>
    <property type="match status" value="1"/>
</dbReference>
<dbReference type="RefSeq" id="XP_010937699.1">
    <property type="nucleotide sequence ID" value="XM_010939397.3"/>
</dbReference>
<gene>
    <name evidence="6 7" type="primary">LOC105056985</name>
</gene>
<feature type="region of interest" description="Disordered" evidence="3">
    <location>
        <begin position="207"/>
        <end position="227"/>
    </location>
</feature>
<evidence type="ECO:0000256" key="3">
    <source>
        <dbReference type="SAM" id="MobiDB-lite"/>
    </source>
</evidence>
<evidence type="ECO:0000313" key="5">
    <source>
        <dbReference type="Proteomes" id="UP000504607"/>
    </source>
</evidence>
<dbReference type="Proteomes" id="UP000504607">
    <property type="component" value="Chromosome 14"/>
</dbReference>
<dbReference type="AlphaFoldDB" id="A0A6J0PRA0"/>
<keyword evidence="5" id="KW-1185">Reference proteome</keyword>
<protein>
    <submittedName>
        <fullName evidence="6 7">Type I inositol polyphosphate 5-phosphatase 8</fullName>
    </submittedName>
</protein>
<feature type="region of interest" description="Disordered" evidence="3">
    <location>
        <begin position="469"/>
        <end position="512"/>
    </location>
</feature>
<evidence type="ECO:0000256" key="2">
    <source>
        <dbReference type="ARBA" id="ARBA00022801"/>
    </source>
</evidence>
<dbReference type="RefSeq" id="XP_019710438.1">
    <property type="nucleotide sequence ID" value="XM_019854879.2"/>
</dbReference>
<evidence type="ECO:0000256" key="1">
    <source>
        <dbReference type="ARBA" id="ARBA00010768"/>
    </source>
</evidence>
<dbReference type="InterPro" id="IPR000300">
    <property type="entry name" value="IPPc"/>
</dbReference>
<feature type="compositionally biased region" description="Low complexity" evidence="3">
    <location>
        <begin position="490"/>
        <end position="512"/>
    </location>
</feature>
<sequence length="537" mass="60535">MRTVPGRIHESSSWPKTVVRKWFNLKSGEFHSDCNRERLGGGTQERRRKSCSDLRLRRDLSGRWLVESSENLKPPGFGTVNPASSFSPDRNLRMFVGTWNVGGRAPHGGLNLRGWLMSTPSPADIYVLGFQEIVPLNAGNVLGAEDEGPAYKWLSLIRQTINPPKKGARNHRTSTDSEPAQKRRISFSDLLSMDAAEEEQVGYDEGRELGNYSSSSSDEEPLDSSPGEYRLAASKQMVGIFLCVWVRAGLMPHVSSLKVSCVGRGIMGYLGNKGSISISMTLERTTFCFVCTHLASGEKDGDEVRRNSDVMEILKRTRFPQSNRFSGAASPETILEHDKIIWLGDLNYRLTTSCSETHQLLQRNDWEALLEKDQLRIEQRAGRVFAGWEEGRIIFPPTYKYLANSDVYAVNLAKSREKKRTPAWCDRILWRGKGMKQMWYLRGESRFSDHRPVYSLFSVQLNYHVEAAAREHRESERKDHSRSNNQTKGPTNSTPAASANNPNTNGSNTSSSSWMKVEAEELLLVSRTQSCLEASRF</sequence>
<dbReference type="InterPro" id="IPR036691">
    <property type="entry name" value="Endo/exonu/phosph_ase_sf"/>
</dbReference>
<dbReference type="GO" id="GO:0046856">
    <property type="term" value="P:phosphatidylinositol dephosphorylation"/>
    <property type="evidence" value="ECO:0007669"/>
    <property type="project" value="InterPro"/>
</dbReference>
<dbReference type="Gene3D" id="3.60.10.10">
    <property type="entry name" value="Endonuclease/exonuclease/phosphatase"/>
    <property type="match status" value="1"/>
</dbReference>
<dbReference type="PANTHER" id="PTHR45666:SF15">
    <property type="entry name" value="TYPE I INOSITOL POLYPHOSPHATE 5-PHOSPHATASE 8"/>
    <property type="match status" value="1"/>
</dbReference>
<name>A0A6J0PRA0_ELAGV</name>
<dbReference type="PANTHER" id="PTHR45666">
    <property type="entry name" value="TYPE IV INOSITOL POLYPHOSPHATE 5-PHOSPHATASE 9"/>
    <property type="match status" value="1"/>
</dbReference>
<reference evidence="6 7" key="1">
    <citation type="submission" date="2025-04" db="UniProtKB">
        <authorList>
            <consortium name="RefSeq"/>
        </authorList>
    </citation>
    <scope>IDENTIFICATION</scope>
</reference>
<dbReference type="OrthoDB" id="62798at2759"/>
<comment type="similarity">
    <text evidence="1">Belongs to the inositol polyphosphate 5-phosphatase family.</text>
</comment>
<dbReference type="GO" id="GO:0034485">
    <property type="term" value="F:phosphatidylinositol-3,4,5-trisphosphate 5-phosphatase activity"/>
    <property type="evidence" value="ECO:0007669"/>
    <property type="project" value="TreeGrafter"/>
</dbReference>
<keyword evidence="2" id="KW-0378">Hydrolase</keyword>